<accession>A0A1G4UUY5</accession>
<keyword evidence="1" id="KW-0732">Signal</keyword>
<feature type="chain" id="PRO_5011619938" description="Cysteine rich repeat-containing protein" evidence="1">
    <location>
        <begin position="23"/>
        <end position="140"/>
    </location>
</feature>
<evidence type="ECO:0008006" key="4">
    <source>
        <dbReference type="Google" id="ProtNLM"/>
    </source>
</evidence>
<dbReference type="InterPro" id="IPR039728">
    <property type="entry name" value="GLG1"/>
</dbReference>
<name>A0A1G4UUY5_9HYPH</name>
<dbReference type="EMBL" id="FMTP01000013">
    <property type="protein sequence ID" value="SCW96629.1"/>
    <property type="molecule type" value="Genomic_DNA"/>
</dbReference>
<dbReference type="RefSeq" id="WP_091444594.1">
    <property type="nucleotide sequence ID" value="NZ_FMTP01000013.1"/>
</dbReference>
<feature type="signal peptide" evidence="1">
    <location>
        <begin position="1"/>
        <end position="22"/>
    </location>
</feature>
<evidence type="ECO:0000256" key="1">
    <source>
        <dbReference type="SAM" id="SignalP"/>
    </source>
</evidence>
<proteinExistence type="predicted"/>
<dbReference type="PANTHER" id="PTHR11884">
    <property type="entry name" value="SELECTIN LIGAND RELATED"/>
    <property type="match status" value="1"/>
</dbReference>
<protein>
    <recommendedName>
        <fullName evidence="4">Cysteine rich repeat-containing protein</fullName>
    </recommendedName>
</protein>
<evidence type="ECO:0000313" key="2">
    <source>
        <dbReference type="EMBL" id="SCW96629.1"/>
    </source>
</evidence>
<dbReference type="AlphaFoldDB" id="A0A1G4UUY5"/>
<sequence>MKRFLVGLAALLLAGMAGSASAQTMSYAEAGALIAKSCGPSIEKFCAKDNLGTGAVRNCLMAHQDQVPQQCFDDYAAARASIAKRIAAQGDAWNVCNANIRQACAGVQPGDANILTCLQDASKVIRPACKSILVDAGWWQ</sequence>
<dbReference type="STRING" id="177413.SAMN05660859_0293"/>
<dbReference type="PANTHER" id="PTHR11884:SF1">
    <property type="entry name" value="GOLGI APPARATUS PROTEIN 1"/>
    <property type="match status" value="1"/>
</dbReference>
<reference evidence="3" key="1">
    <citation type="submission" date="2016-10" db="EMBL/GenBank/DDBJ databases">
        <authorList>
            <person name="Varghese N."/>
            <person name="Submissions S."/>
        </authorList>
    </citation>
    <scope>NUCLEOTIDE SEQUENCE [LARGE SCALE GENOMIC DNA]</scope>
    <source>
        <strain evidence="3">CGMCC 1.1761</strain>
    </source>
</reference>
<evidence type="ECO:0000313" key="3">
    <source>
        <dbReference type="Proteomes" id="UP000198889"/>
    </source>
</evidence>
<keyword evidence="3" id="KW-1185">Reference proteome</keyword>
<gene>
    <name evidence="2" type="ORF">SAMN05660859_0293</name>
</gene>
<dbReference type="Proteomes" id="UP000198889">
    <property type="component" value="Unassembled WGS sequence"/>
</dbReference>
<organism evidence="2 3">
    <name type="scientific">Ancylobacter rudongensis</name>
    <dbReference type="NCBI Taxonomy" id="177413"/>
    <lineage>
        <taxon>Bacteria</taxon>
        <taxon>Pseudomonadati</taxon>
        <taxon>Pseudomonadota</taxon>
        <taxon>Alphaproteobacteria</taxon>
        <taxon>Hyphomicrobiales</taxon>
        <taxon>Xanthobacteraceae</taxon>
        <taxon>Ancylobacter</taxon>
    </lineage>
</organism>